<evidence type="ECO:0000259" key="4">
    <source>
        <dbReference type="PROSITE" id="PS50932"/>
    </source>
</evidence>
<evidence type="ECO:0000256" key="3">
    <source>
        <dbReference type="ARBA" id="ARBA00023163"/>
    </source>
</evidence>
<evidence type="ECO:0000256" key="2">
    <source>
        <dbReference type="ARBA" id="ARBA00023125"/>
    </source>
</evidence>
<dbReference type="PANTHER" id="PTHR30146">
    <property type="entry name" value="LACI-RELATED TRANSCRIPTIONAL REPRESSOR"/>
    <property type="match status" value="1"/>
</dbReference>
<evidence type="ECO:0000256" key="1">
    <source>
        <dbReference type="ARBA" id="ARBA00023015"/>
    </source>
</evidence>
<dbReference type="Pfam" id="PF00356">
    <property type="entry name" value="LacI"/>
    <property type="match status" value="1"/>
</dbReference>
<dbReference type="PANTHER" id="PTHR30146:SF67">
    <property type="entry name" value="HTH-TYPE TRANSCRIPTIONAL REGULATOR ASCG"/>
    <property type="match status" value="1"/>
</dbReference>
<dbReference type="CDD" id="cd06267">
    <property type="entry name" value="PBP1_LacI_sugar_binding-like"/>
    <property type="match status" value="1"/>
</dbReference>
<dbReference type="SMART" id="SM00354">
    <property type="entry name" value="HTH_LACI"/>
    <property type="match status" value="1"/>
</dbReference>
<reference evidence="5 6" key="1">
    <citation type="submission" date="2020-01" db="EMBL/GenBank/DDBJ databases">
        <title>Novel species isolated from a subtropical stream in China.</title>
        <authorList>
            <person name="Lu H."/>
        </authorList>
    </citation>
    <scope>NUCLEOTIDE SEQUENCE [LARGE SCALE GENOMIC DNA]</scope>
    <source>
        <strain evidence="5 6">FT82W</strain>
    </source>
</reference>
<gene>
    <name evidence="5" type="ORF">GTP91_25575</name>
</gene>
<dbReference type="EMBL" id="WWCW01000125">
    <property type="protein sequence ID" value="MYM90530.1"/>
    <property type="molecule type" value="Genomic_DNA"/>
</dbReference>
<keyword evidence="1" id="KW-0805">Transcription regulation</keyword>
<keyword evidence="2" id="KW-0238">DNA-binding</keyword>
<dbReference type="Gene3D" id="3.40.50.2300">
    <property type="match status" value="2"/>
</dbReference>
<dbReference type="SUPFAM" id="SSF53822">
    <property type="entry name" value="Periplasmic binding protein-like I"/>
    <property type="match status" value="1"/>
</dbReference>
<proteinExistence type="predicted"/>
<protein>
    <submittedName>
        <fullName evidence="5">Substrate-binding domain-containing protein</fullName>
    </submittedName>
</protein>
<dbReference type="Gene3D" id="1.10.260.40">
    <property type="entry name" value="lambda repressor-like DNA-binding domains"/>
    <property type="match status" value="1"/>
</dbReference>
<accession>A0A845GAB1</accession>
<dbReference type="InterPro" id="IPR010982">
    <property type="entry name" value="Lambda_DNA-bd_dom_sf"/>
</dbReference>
<sequence length="320" mass="34223">MKMTLDQLALNLGLSKGTVSRALNGKGRMAEETRQRILAAMNASGYSPDPTARELSRRSRHSVGISLSKGGFGPYFTLFWRALVQVAGERGTRFVEMNEPLDTYARLPDAVLLHNTEAVQERLALLAQRKVPAVVLGHQPNAAFVVPDDAGGGAAATRCLLELGHRAIGFVGMPTAQQSDVDRRHGYRTALAEAGVALRPELELDGQFSVLGGYRAVRRAWEGGLRFTALFCASDEMAIGAIGALEDLGLRMPGQVSVVGFDGLPGMPYDLTTVVQDIERIAVEAITLAEELIDGGPLREIVVPVRLHLGATTAACMPPG</sequence>
<feature type="domain" description="HTH lacI-type" evidence="4">
    <location>
        <begin position="3"/>
        <end position="57"/>
    </location>
</feature>
<evidence type="ECO:0000313" key="5">
    <source>
        <dbReference type="EMBL" id="MYM90530.1"/>
    </source>
</evidence>
<comment type="caution">
    <text evidence="5">The sequence shown here is derived from an EMBL/GenBank/DDBJ whole genome shotgun (WGS) entry which is preliminary data.</text>
</comment>
<dbReference type="CDD" id="cd01392">
    <property type="entry name" value="HTH_LacI"/>
    <property type="match status" value="1"/>
</dbReference>
<evidence type="ECO:0000313" key="6">
    <source>
        <dbReference type="Proteomes" id="UP000470302"/>
    </source>
</evidence>
<keyword evidence="3" id="KW-0804">Transcription</keyword>
<organism evidence="5 6">
    <name type="scientific">Duganella vulcania</name>
    <dbReference type="NCBI Taxonomy" id="2692166"/>
    <lineage>
        <taxon>Bacteria</taxon>
        <taxon>Pseudomonadati</taxon>
        <taxon>Pseudomonadota</taxon>
        <taxon>Betaproteobacteria</taxon>
        <taxon>Burkholderiales</taxon>
        <taxon>Oxalobacteraceae</taxon>
        <taxon>Telluria group</taxon>
        <taxon>Duganella</taxon>
    </lineage>
</organism>
<dbReference type="InterPro" id="IPR046335">
    <property type="entry name" value="LacI/GalR-like_sensor"/>
</dbReference>
<dbReference type="InterPro" id="IPR028082">
    <property type="entry name" value="Peripla_BP_I"/>
</dbReference>
<dbReference type="GO" id="GO:0003700">
    <property type="term" value="F:DNA-binding transcription factor activity"/>
    <property type="evidence" value="ECO:0007669"/>
    <property type="project" value="TreeGrafter"/>
</dbReference>
<dbReference type="GO" id="GO:0000976">
    <property type="term" value="F:transcription cis-regulatory region binding"/>
    <property type="evidence" value="ECO:0007669"/>
    <property type="project" value="TreeGrafter"/>
</dbReference>
<dbReference type="Proteomes" id="UP000470302">
    <property type="component" value="Unassembled WGS sequence"/>
</dbReference>
<dbReference type="PROSITE" id="PS50932">
    <property type="entry name" value="HTH_LACI_2"/>
    <property type="match status" value="1"/>
</dbReference>
<dbReference type="SUPFAM" id="SSF47413">
    <property type="entry name" value="lambda repressor-like DNA-binding domains"/>
    <property type="match status" value="1"/>
</dbReference>
<dbReference type="Pfam" id="PF13377">
    <property type="entry name" value="Peripla_BP_3"/>
    <property type="match status" value="1"/>
</dbReference>
<dbReference type="InterPro" id="IPR000843">
    <property type="entry name" value="HTH_LacI"/>
</dbReference>
<dbReference type="AlphaFoldDB" id="A0A845GAB1"/>
<name>A0A845GAB1_9BURK</name>